<evidence type="ECO:0000256" key="1">
    <source>
        <dbReference type="ARBA" id="ARBA00022737"/>
    </source>
</evidence>
<evidence type="ECO:0000313" key="4">
    <source>
        <dbReference type="EMBL" id="KIO19341.1"/>
    </source>
</evidence>
<reference evidence="5" key="2">
    <citation type="submission" date="2015-01" db="EMBL/GenBank/DDBJ databases">
        <title>Evolutionary Origins and Diversification of the Mycorrhizal Mutualists.</title>
        <authorList>
            <consortium name="DOE Joint Genome Institute"/>
            <consortium name="Mycorrhizal Genomics Consortium"/>
            <person name="Kohler A."/>
            <person name="Kuo A."/>
            <person name="Nagy L.G."/>
            <person name="Floudas D."/>
            <person name="Copeland A."/>
            <person name="Barry K.W."/>
            <person name="Cichocki N."/>
            <person name="Veneault-Fourrey C."/>
            <person name="LaButti K."/>
            <person name="Lindquist E.A."/>
            <person name="Lipzen A."/>
            <person name="Lundell T."/>
            <person name="Morin E."/>
            <person name="Murat C."/>
            <person name="Riley R."/>
            <person name="Ohm R."/>
            <person name="Sun H."/>
            <person name="Tunlid A."/>
            <person name="Henrissat B."/>
            <person name="Grigoriev I.V."/>
            <person name="Hibbett D.S."/>
            <person name="Martin F."/>
        </authorList>
    </citation>
    <scope>NUCLEOTIDE SEQUENCE [LARGE SCALE GENOMIC DNA]</scope>
    <source>
        <strain evidence="5">MUT 4182</strain>
    </source>
</reference>
<dbReference type="PANTHER" id="PTHR10039">
    <property type="entry name" value="AMELOGENIN"/>
    <property type="match status" value="1"/>
</dbReference>
<dbReference type="HOGENOM" id="CLU_000288_6_10_1"/>
<keyword evidence="5" id="KW-1185">Reference proteome</keyword>
<feature type="region of interest" description="Disordered" evidence="2">
    <location>
        <begin position="1"/>
        <end position="20"/>
    </location>
</feature>
<evidence type="ECO:0000259" key="3">
    <source>
        <dbReference type="PROSITE" id="PS50837"/>
    </source>
</evidence>
<organism evidence="4 5">
    <name type="scientific">Tulasnella calospora MUT 4182</name>
    <dbReference type="NCBI Taxonomy" id="1051891"/>
    <lineage>
        <taxon>Eukaryota</taxon>
        <taxon>Fungi</taxon>
        <taxon>Dikarya</taxon>
        <taxon>Basidiomycota</taxon>
        <taxon>Agaricomycotina</taxon>
        <taxon>Agaricomycetes</taxon>
        <taxon>Cantharellales</taxon>
        <taxon>Tulasnellaceae</taxon>
        <taxon>Tulasnella</taxon>
    </lineage>
</organism>
<dbReference type="InterPro" id="IPR007111">
    <property type="entry name" value="NACHT_NTPase"/>
</dbReference>
<dbReference type="InterPro" id="IPR056884">
    <property type="entry name" value="NPHP3-like_N"/>
</dbReference>
<dbReference type="InterPro" id="IPR027417">
    <property type="entry name" value="P-loop_NTPase"/>
</dbReference>
<dbReference type="CDD" id="cd21037">
    <property type="entry name" value="MLKL_NTD"/>
    <property type="match status" value="1"/>
</dbReference>
<dbReference type="SUPFAM" id="SSF52540">
    <property type="entry name" value="P-loop containing nucleoside triphosphate hydrolases"/>
    <property type="match status" value="1"/>
</dbReference>
<dbReference type="Pfam" id="PF24883">
    <property type="entry name" value="NPHP3_N"/>
    <property type="match status" value="1"/>
</dbReference>
<evidence type="ECO:0000256" key="2">
    <source>
        <dbReference type="SAM" id="MobiDB-lite"/>
    </source>
</evidence>
<keyword evidence="1" id="KW-0677">Repeat</keyword>
<dbReference type="Gene3D" id="3.40.50.300">
    <property type="entry name" value="P-loop containing nucleotide triphosphate hydrolases"/>
    <property type="match status" value="1"/>
</dbReference>
<gene>
    <name evidence="4" type="ORF">M407DRAFT_31012</name>
</gene>
<reference evidence="4 5" key="1">
    <citation type="submission" date="2014-04" db="EMBL/GenBank/DDBJ databases">
        <authorList>
            <consortium name="DOE Joint Genome Institute"/>
            <person name="Kuo A."/>
            <person name="Girlanda M."/>
            <person name="Perotto S."/>
            <person name="Kohler A."/>
            <person name="Nagy L.G."/>
            <person name="Floudas D."/>
            <person name="Copeland A."/>
            <person name="Barry K.W."/>
            <person name="Cichocki N."/>
            <person name="Veneault-Fourrey C."/>
            <person name="LaButti K."/>
            <person name="Lindquist E.A."/>
            <person name="Lipzen A."/>
            <person name="Lundell T."/>
            <person name="Morin E."/>
            <person name="Murat C."/>
            <person name="Sun H."/>
            <person name="Tunlid A."/>
            <person name="Henrissat B."/>
            <person name="Grigoriev I.V."/>
            <person name="Hibbett D.S."/>
            <person name="Martin F."/>
            <person name="Nordberg H.P."/>
            <person name="Cantor M.N."/>
            <person name="Hua S.X."/>
        </authorList>
    </citation>
    <scope>NUCLEOTIDE SEQUENCE [LARGE SCALE GENOMIC DNA]</scope>
    <source>
        <strain evidence="4 5">MUT 4182</strain>
    </source>
</reference>
<dbReference type="Proteomes" id="UP000054248">
    <property type="component" value="Unassembled WGS sequence"/>
</dbReference>
<accession>A0A0C3Q6D8</accession>
<dbReference type="STRING" id="1051891.A0A0C3Q6D8"/>
<protein>
    <recommendedName>
        <fullName evidence="3">NACHT domain-containing protein</fullName>
    </recommendedName>
</protein>
<name>A0A0C3Q6D8_9AGAM</name>
<dbReference type="PROSITE" id="PS50837">
    <property type="entry name" value="NACHT"/>
    <property type="match status" value="1"/>
</dbReference>
<feature type="domain" description="NACHT" evidence="3">
    <location>
        <begin position="303"/>
        <end position="449"/>
    </location>
</feature>
<sequence>MPWNFTSSRSSSSSKINRDSKEITEVDPLAAIKAILTVAKSGVTGLGVPGLEAAIGDLLSNVKDNDDDLRSLVETLMQFNHTIATPLQAARLGAPRDMHPDLRQRLEELGRDLESLCTDAENLLSRPRYKKLFMNQEGAGVLSRLNQKLHNVIQNFQLKGSIVIELEIHQGFAKTDLGISETKLVVQETRDLLSATISAGANQLGVLMADAQNDTRKELDRVATLTISATERATQHFSQGLAQVSDELSRTETAALLQLLPRAQARYNSHSRNDARGCFEGTRQNTLKAIYDWIGDESSFIPPIFWLCGLAGIGKSTIAHTIAEEADLQNKLGASFFFSRYETDRRNPMLLYPSIAYQLAVFNSDLKRIIIRSLERDPDIGLARMETQFKKLLAEPLTEWKSVNGAVLIVIDALDECSPESSAEEILVQLAGEVRKIPVPLKILITSRPELHIREKFRSSILRNLSHSYALHDIEDSVVQADIELFLRRRLNNIAEAHGIPTPWPTELEIRRLVERSGSLFIFASTAIKFIESGKRRDPQSRLTLLLKEGMSKGTTKYKEVDTLYTQVLQYALLQEVDDEEGSDEMQHLFRVVLETIVLLQDPLPSGPLELLLSLEPGVVRVAIRHLHSIIIVPDDLGDAIRLSHPSFYDYLNNPERCLDSRLSIQPESHARLAKSCLNAMLNLLHKDPLGTGNPWLSNAEIPDLHSRLRRAVSPHLGYCCEHFASHLLRAGCDDKELIELVNVFCNTKLLVWVESLSLLGKVDSGVTSLRAVEDWYKRVSVPNRQTLDLLKDIQRVVLQFGYGIKKSSGHILTTALLFAPPCGLTSQYASSAAVDCVLLGKPSSWEETVLSISTGNRIICVAYSLDGASRKSDLTL</sequence>
<dbReference type="InterPro" id="IPR059179">
    <property type="entry name" value="MLKL-like_MCAfunc"/>
</dbReference>
<dbReference type="AlphaFoldDB" id="A0A0C3Q6D8"/>
<dbReference type="PANTHER" id="PTHR10039:SF17">
    <property type="entry name" value="FUNGAL STAND N-TERMINAL GOODBYE DOMAIN-CONTAINING PROTEIN-RELATED"/>
    <property type="match status" value="1"/>
</dbReference>
<dbReference type="EMBL" id="KN823227">
    <property type="protein sequence ID" value="KIO19341.1"/>
    <property type="molecule type" value="Genomic_DNA"/>
</dbReference>
<proteinExistence type="predicted"/>
<evidence type="ECO:0000313" key="5">
    <source>
        <dbReference type="Proteomes" id="UP000054248"/>
    </source>
</evidence>
<dbReference type="OrthoDB" id="3027122at2759"/>